<dbReference type="GO" id="GO:0031419">
    <property type="term" value="F:cobalamin binding"/>
    <property type="evidence" value="ECO:0007669"/>
    <property type="project" value="InterPro"/>
</dbReference>
<dbReference type="Gene3D" id="3.80.30.20">
    <property type="entry name" value="tm_1862 like domain"/>
    <property type="match status" value="1"/>
</dbReference>
<evidence type="ECO:0000313" key="8">
    <source>
        <dbReference type="Proteomes" id="UP000249467"/>
    </source>
</evidence>
<evidence type="ECO:0000256" key="3">
    <source>
        <dbReference type="ARBA" id="ARBA00022723"/>
    </source>
</evidence>
<dbReference type="Pfam" id="PF02310">
    <property type="entry name" value="B12-binding"/>
    <property type="match status" value="1"/>
</dbReference>
<evidence type="ECO:0000256" key="4">
    <source>
        <dbReference type="ARBA" id="ARBA00023004"/>
    </source>
</evidence>
<dbReference type="SFLD" id="SFLDF00303">
    <property type="entry name" value="hopanoid_C2-methyltransferase"/>
    <property type="match status" value="1"/>
</dbReference>
<dbReference type="CDD" id="cd02068">
    <property type="entry name" value="radical_SAM_B12_BD"/>
    <property type="match status" value="1"/>
</dbReference>
<dbReference type="GO" id="GO:0005829">
    <property type="term" value="C:cytosol"/>
    <property type="evidence" value="ECO:0007669"/>
    <property type="project" value="TreeGrafter"/>
</dbReference>
<organism evidence="7 8">
    <name type="scientific">Pseudanabaena frigida</name>
    <dbReference type="NCBI Taxonomy" id="945775"/>
    <lineage>
        <taxon>Bacteria</taxon>
        <taxon>Bacillati</taxon>
        <taxon>Cyanobacteriota</taxon>
        <taxon>Cyanophyceae</taxon>
        <taxon>Pseudanabaenales</taxon>
        <taxon>Pseudanabaenaceae</taxon>
        <taxon>Pseudanabaena</taxon>
    </lineage>
</organism>
<dbReference type="InterPro" id="IPR006638">
    <property type="entry name" value="Elp3/MiaA/NifB-like_rSAM"/>
</dbReference>
<dbReference type="GO" id="GO:0051536">
    <property type="term" value="F:iron-sulfur cluster binding"/>
    <property type="evidence" value="ECO:0007669"/>
    <property type="project" value="UniProtKB-KW"/>
</dbReference>
<dbReference type="InterPro" id="IPR058240">
    <property type="entry name" value="rSAM_sf"/>
</dbReference>
<dbReference type="InterPro" id="IPR025274">
    <property type="entry name" value="DUF4070"/>
</dbReference>
<keyword evidence="3" id="KW-0479">Metal-binding</keyword>
<name>A0A2W4Y406_9CYAN</name>
<feature type="domain" description="Radical SAM core" evidence="6">
    <location>
        <begin position="164"/>
        <end position="391"/>
    </location>
</feature>
<reference evidence="7 8" key="2">
    <citation type="submission" date="2018-06" db="EMBL/GenBank/DDBJ databases">
        <title>Metagenomic assembly of (sub)arctic Cyanobacteria and their associated microbiome from non-axenic cultures.</title>
        <authorList>
            <person name="Baurain D."/>
        </authorList>
    </citation>
    <scope>NUCLEOTIDE SEQUENCE [LARGE SCALE GENOMIC DNA]</scope>
    <source>
        <strain evidence="7">ULC066bin1</strain>
    </source>
</reference>
<dbReference type="PANTHER" id="PTHR43409:SF3">
    <property type="entry name" value="HYPOTHETICAL METHYLTRANSFERASE"/>
    <property type="match status" value="1"/>
</dbReference>
<dbReference type="EMBL" id="QBML01000008">
    <property type="protein sequence ID" value="PZO42201.1"/>
    <property type="molecule type" value="Genomic_DNA"/>
</dbReference>
<dbReference type="SFLD" id="SFLDS00029">
    <property type="entry name" value="Radical_SAM"/>
    <property type="match status" value="1"/>
</dbReference>
<dbReference type="InterPro" id="IPR023404">
    <property type="entry name" value="rSAM_horseshoe"/>
</dbReference>
<comment type="cofactor">
    <cofactor evidence="1">
        <name>[4Fe-4S] cluster</name>
        <dbReference type="ChEBI" id="CHEBI:49883"/>
    </cofactor>
</comment>
<proteinExistence type="predicted"/>
<evidence type="ECO:0000313" key="7">
    <source>
        <dbReference type="EMBL" id="PZO42201.1"/>
    </source>
</evidence>
<accession>A0A2W4Y406</accession>
<dbReference type="Gene3D" id="3.40.50.280">
    <property type="entry name" value="Cobalamin-binding domain"/>
    <property type="match status" value="1"/>
</dbReference>
<dbReference type="InterPro" id="IPR051198">
    <property type="entry name" value="BchE-like"/>
</dbReference>
<keyword evidence="4" id="KW-0408">Iron</keyword>
<reference evidence="7 8" key="1">
    <citation type="submission" date="2018-04" db="EMBL/GenBank/DDBJ databases">
        <authorList>
            <person name="Go L.Y."/>
            <person name="Mitchell J.A."/>
        </authorList>
    </citation>
    <scope>NUCLEOTIDE SEQUENCE [LARGE SCALE GENOMIC DNA]</scope>
    <source>
        <strain evidence="7">ULC066bin1</strain>
    </source>
</reference>
<dbReference type="PROSITE" id="PS51918">
    <property type="entry name" value="RADICAL_SAM"/>
    <property type="match status" value="1"/>
</dbReference>
<dbReference type="InterPro" id="IPR034466">
    <property type="entry name" value="Methyltransferase_Class_B"/>
</dbReference>
<dbReference type="InterPro" id="IPR034530">
    <property type="entry name" value="HpnP-like"/>
</dbReference>
<dbReference type="SFLD" id="SFLDG01123">
    <property type="entry name" value="methyltransferase_(Class_B)"/>
    <property type="match status" value="1"/>
</dbReference>
<dbReference type="GO" id="GO:0046872">
    <property type="term" value="F:metal ion binding"/>
    <property type="evidence" value="ECO:0007669"/>
    <property type="project" value="UniProtKB-KW"/>
</dbReference>
<dbReference type="Pfam" id="PF04055">
    <property type="entry name" value="Radical_SAM"/>
    <property type="match status" value="1"/>
</dbReference>
<dbReference type="SMART" id="SM00729">
    <property type="entry name" value="Elp3"/>
    <property type="match status" value="1"/>
</dbReference>
<sequence length="542" mass="62326">MRVLLVYPLFPKSFWSFEKTLELVGYKAQLPPLGMVTVAAILPQTWEFKLVDRNVRDITEAEWEWAEVVILSAMIVQKNDFLAQIQEAKKRGKLVAVGGPYPTALPEEAKVSGADFLILDEGEITLPMFVEAIERGDRTGILRSNGEKPAVTDTPIPRFDLLEMNRYAEMSVQFSRGCPFQCEFCDIIVLYGRKPRTKTPAQILAELQCLYDLGWRRSIFMVDDNFIGNKRNVKVMLQELKPWMKERNYPFSFATEASVDLAQDAEMMQMMVECNFGSVFLGIETPDTDSLALTKKFQNNRDPLSESVINIARAGIRVMAGFIIGFDGEKKGAGDRIVQFVELTAVPTALFSMLQALPDTGLWHRLNKEGRMITQNSNGHQATLMNFMPTRPLEDIATEYVHAFWTLYDPLVFLNRTYRHFLILGESQYKRIKREKTDTKKKTDWTAIKALLILCWRQGFVRKTRFQFWINLFDLMKRYPNVVTSYLSVCAQGEHFLEYRSIVREQIEAQLADYLANPPVLQPKVLPKIQPLEKQQDLQEVK</sequence>
<evidence type="ECO:0000259" key="6">
    <source>
        <dbReference type="PROSITE" id="PS51918"/>
    </source>
</evidence>
<keyword evidence="2" id="KW-0949">S-adenosyl-L-methionine</keyword>
<dbReference type="Proteomes" id="UP000249467">
    <property type="component" value="Unassembled WGS sequence"/>
</dbReference>
<evidence type="ECO:0000256" key="5">
    <source>
        <dbReference type="ARBA" id="ARBA00023014"/>
    </source>
</evidence>
<dbReference type="AlphaFoldDB" id="A0A2W4Y406"/>
<evidence type="ECO:0000256" key="1">
    <source>
        <dbReference type="ARBA" id="ARBA00001966"/>
    </source>
</evidence>
<evidence type="ECO:0000256" key="2">
    <source>
        <dbReference type="ARBA" id="ARBA00022691"/>
    </source>
</evidence>
<keyword evidence="5" id="KW-0411">Iron-sulfur</keyword>
<dbReference type="PANTHER" id="PTHR43409">
    <property type="entry name" value="ANAEROBIC MAGNESIUM-PROTOPORPHYRIN IX MONOMETHYL ESTER CYCLASE-RELATED"/>
    <property type="match status" value="1"/>
</dbReference>
<dbReference type="SFLD" id="SFLDG01082">
    <property type="entry name" value="B12-binding_domain_containing"/>
    <property type="match status" value="1"/>
</dbReference>
<dbReference type="SUPFAM" id="SSF102114">
    <property type="entry name" value="Radical SAM enzymes"/>
    <property type="match status" value="1"/>
</dbReference>
<comment type="caution">
    <text evidence="7">The sequence shown here is derived from an EMBL/GenBank/DDBJ whole genome shotgun (WGS) entry which is preliminary data.</text>
</comment>
<dbReference type="GO" id="GO:0003824">
    <property type="term" value="F:catalytic activity"/>
    <property type="evidence" value="ECO:0007669"/>
    <property type="project" value="InterPro"/>
</dbReference>
<dbReference type="Pfam" id="PF13282">
    <property type="entry name" value="DUF4070"/>
    <property type="match status" value="1"/>
</dbReference>
<dbReference type="InterPro" id="IPR007197">
    <property type="entry name" value="rSAM"/>
</dbReference>
<protein>
    <submittedName>
        <fullName evidence="7">B12-binding domain-containing radical SAM protein</fullName>
    </submittedName>
</protein>
<dbReference type="InterPro" id="IPR006158">
    <property type="entry name" value="Cobalamin-bd"/>
</dbReference>
<gene>
    <name evidence="7" type="ORF">DCF19_08150</name>
</gene>